<dbReference type="PROSITE" id="PS51257">
    <property type="entry name" value="PROKAR_LIPOPROTEIN"/>
    <property type="match status" value="1"/>
</dbReference>
<comment type="caution">
    <text evidence="1">The sequence shown here is derived from an EMBL/GenBank/DDBJ whole genome shotgun (WGS) entry which is preliminary data.</text>
</comment>
<dbReference type="EMBL" id="UYJE01007806">
    <property type="protein sequence ID" value="VDI58073.1"/>
    <property type="molecule type" value="Genomic_DNA"/>
</dbReference>
<sequence>MKLPSAMLVAEKAKKTGKYTGSVLPVGYGCVKKEEMCILPDGTVYKLSATWVPDPSFQILKSKDTQTEELQVQQTYTQTKDKRCCA</sequence>
<keyword evidence="2" id="KW-1185">Reference proteome</keyword>
<evidence type="ECO:0000313" key="1">
    <source>
        <dbReference type="EMBL" id="VDI58073.1"/>
    </source>
</evidence>
<evidence type="ECO:0000313" key="2">
    <source>
        <dbReference type="Proteomes" id="UP000596742"/>
    </source>
</evidence>
<proteinExistence type="predicted"/>
<name>A0A8B6G3H6_MYTGA</name>
<dbReference type="Proteomes" id="UP000596742">
    <property type="component" value="Unassembled WGS sequence"/>
</dbReference>
<accession>A0A8B6G3H6</accession>
<reference evidence="1" key="1">
    <citation type="submission" date="2018-11" db="EMBL/GenBank/DDBJ databases">
        <authorList>
            <person name="Alioto T."/>
            <person name="Alioto T."/>
        </authorList>
    </citation>
    <scope>NUCLEOTIDE SEQUENCE</scope>
</reference>
<gene>
    <name evidence="1" type="ORF">MGAL_10B071249</name>
</gene>
<dbReference type="OrthoDB" id="6204958at2759"/>
<protein>
    <submittedName>
        <fullName evidence="1">Uncharacterized protein</fullName>
    </submittedName>
</protein>
<dbReference type="AlphaFoldDB" id="A0A8B6G3H6"/>
<organism evidence="1 2">
    <name type="scientific">Mytilus galloprovincialis</name>
    <name type="common">Mediterranean mussel</name>
    <dbReference type="NCBI Taxonomy" id="29158"/>
    <lineage>
        <taxon>Eukaryota</taxon>
        <taxon>Metazoa</taxon>
        <taxon>Spiralia</taxon>
        <taxon>Lophotrochozoa</taxon>
        <taxon>Mollusca</taxon>
        <taxon>Bivalvia</taxon>
        <taxon>Autobranchia</taxon>
        <taxon>Pteriomorphia</taxon>
        <taxon>Mytilida</taxon>
        <taxon>Mytiloidea</taxon>
        <taxon>Mytilidae</taxon>
        <taxon>Mytilinae</taxon>
        <taxon>Mytilus</taxon>
    </lineage>
</organism>